<dbReference type="Pfam" id="PF07609">
    <property type="entry name" value="DUF1572"/>
    <property type="match status" value="1"/>
</dbReference>
<reference evidence="1 2" key="1">
    <citation type="submission" date="2019-03" db="EMBL/GenBank/DDBJ databases">
        <title>Genomic Encyclopedia of Type Strains, Phase IV (KMG-IV): sequencing the most valuable type-strain genomes for metagenomic binning, comparative biology and taxonomic classification.</title>
        <authorList>
            <person name="Goeker M."/>
        </authorList>
    </citation>
    <scope>NUCLEOTIDE SEQUENCE [LARGE SCALE GENOMIC DNA]</scope>
    <source>
        <strain evidence="1 2">DSM 21100</strain>
    </source>
</reference>
<dbReference type="InterPro" id="IPR011466">
    <property type="entry name" value="DUF1572"/>
</dbReference>
<dbReference type="AlphaFoldDB" id="A0A4R3KT45"/>
<evidence type="ECO:0000313" key="1">
    <source>
        <dbReference type="EMBL" id="TCS87413.1"/>
    </source>
</evidence>
<dbReference type="SUPFAM" id="SSF109854">
    <property type="entry name" value="DinB/YfiT-like putative metalloenzymes"/>
    <property type="match status" value="1"/>
</dbReference>
<proteinExistence type="predicted"/>
<dbReference type="Gene3D" id="1.20.120.450">
    <property type="entry name" value="dinb family like domain"/>
    <property type="match status" value="1"/>
</dbReference>
<gene>
    <name evidence="1" type="ORF">EDD80_105228</name>
</gene>
<name>A0A4R3KT45_9SPHI</name>
<protein>
    <submittedName>
        <fullName evidence="1">Uncharacterized protein DUF1572</fullName>
    </submittedName>
</protein>
<keyword evidence="2" id="KW-1185">Reference proteome</keyword>
<dbReference type="Proteomes" id="UP000295807">
    <property type="component" value="Unassembled WGS sequence"/>
</dbReference>
<organism evidence="1 2">
    <name type="scientific">Anseongella ginsenosidimutans</name>
    <dbReference type="NCBI Taxonomy" id="496056"/>
    <lineage>
        <taxon>Bacteria</taxon>
        <taxon>Pseudomonadati</taxon>
        <taxon>Bacteroidota</taxon>
        <taxon>Sphingobacteriia</taxon>
        <taxon>Sphingobacteriales</taxon>
        <taxon>Sphingobacteriaceae</taxon>
        <taxon>Anseongella</taxon>
    </lineage>
</organism>
<sequence length="184" mass="21585">MESSYLKSIRKQLEYYKMLAEKAMEQLPEEKLFWQYNDESNSIAVIANHMAGNMISRFTDFLTTDGEKPWRNRDSEFENILSSREQLLTRWNQGWACVLQALDNLTEADLETIVYIRNDGHTVTEAINRQLAHSAYHVGQIVFIAKMIKDTGWKSLSVPRNRSGEYNQRKFDQEKGKRHFTDDL</sequence>
<dbReference type="RefSeq" id="WP_132129213.1">
    <property type="nucleotide sequence ID" value="NZ_CP042432.1"/>
</dbReference>
<comment type="caution">
    <text evidence="1">The sequence shown here is derived from an EMBL/GenBank/DDBJ whole genome shotgun (WGS) entry which is preliminary data.</text>
</comment>
<dbReference type="EMBL" id="SMAD01000005">
    <property type="protein sequence ID" value="TCS87413.1"/>
    <property type="molecule type" value="Genomic_DNA"/>
</dbReference>
<dbReference type="OrthoDB" id="68731at2"/>
<dbReference type="InterPro" id="IPR034660">
    <property type="entry name" value="DinB/YfiT-like"/>
</dbReference>
<accession>A0A4R3KT45</accession>
<evidence type="ECO:0000313" key="2">
    <source>
        <dbReference type="Proteomes" id="UP000295807"/>
    </source>
</evidence>